<comment type="caution">
    <text evidence="4">The sequence shown here is derived from an EMBL/GenBank/DDBJ whole genome shotgun (WGS) entry which is preliminary data.</text>
</comment>
<feature type="region of interest" description="Disordered" evidence="3">
    <location>
        <begin position="852"/>
        <end position="901"/>
    </location>
</feature>
<name>A0A8J5MTD4_HOMAM</name>
<dbReference type="GO" id="GO:0062129">
    <property type="term" value="C:chitin-based extracellular matrix"/>
    <property type="evidence" value="ECO:0007669"/>
    <property type="project" value="TreeGrafter"/>
</dbReference>
<keyword evidence="5" id="KW-1185">Reference proteome</keyword>
<dbReference type="PANTHER" id="PTHR10380:SF173">
    <property type="entry name" value="CUTICULAR PROTEIN 47EF, ISOFORM C-RELATED"/>
    <property type="match status" value="1"/>
</dbReference>
<feature type="region of interest" description="Disordered" evidence="3">
    <location>
        <begin position="382"/>
        <end position="420"/>
    </location>
</feature>
<feature type="region of interest" description="Disordered" evidence="3">
    <location>
        <begin position="76"/>
        <end position="98"/>
    </location>
</feature>
<keyword evidence="1 2" id="KW-0193">Cuticle</keyword>
<feature type="compositionally biased region" description="Polar residues" evidence="3">
    <location>
        <begin position="170"/>
        <end position="186"/>
    </location>
</feature>
<dbReference type="Proteomes" id="UP000747542">
    <property type="component" value="Unassembled WGS sequence"/>
</dbReference>
<feature type="region of interest" description="Disordered" evidence="3">
    <location>
        <begin position="1139"/>
        <end position="1186"/>
    </location>
</feature>
<sequence length="1309" mass="138270">ISVISLTALVTEQPQHAEEEEEAGEWSPICKPRPLPGYKGLVTRAAVSVGRPETMASMWPVIAVLSLTVVSTQSRPSLPSARVRGSPSEDTSIPSGRVYSSFKPGRSYSFKYDTPSSSRFEDADSNLNVKGGYSFRADDGRTRTISYIAGAQTGFVAQGDALPVAPEAGSVSSRTSGTPTVYSISGTPEEARLRSSVSPGGAYSFNYETPSSSRREEADPNLNVRGSYSFRSDDGRTRSITYKAGAKTGFVAEGDDLPVAPEAESVPLVPSGAPTVYSISGTPEEASLRSSVSPGGAYSFNYETPSSSRREEADPNLNVRGSYSFRSDDGRTRSITYKAGAKTGFVAEGDDLPVAPEAESVPLVPSGAPTVYSISGTPEEARLRSSVSPGGAYSFSYETPSSSRREEADPNLNVRGSYSFRSDDGRTRSITYKAGAKTGFVAEGDDLPVAPEAESVPLVPSGAPTVYSISGTTPEEARLRSSVSPGGAYSFNYETPSSSRREEADPNLNVRGSYSFRSDDGRTRSITYKAGAKTGFVAEGDDLPVAPEAESVPLVPSGAPTVYSISGTPQEARLRSSVSPGGAYSFNYETPSSSRREEADPNLNVRGSYSFRSDDGRTRSITYKAGAKTGFVAEGDDLPVAPEAESVPLVPSGAPTVYSISGTPEEARLRSSVSPGGAYSFNYETPSSSRREEADPNLNVRGSYSFRSDDGRTRSITYKAGAKTGFVAEGDDLPVAPEAESVPLVPSGAPTVYSISGTPQEARLRSSVSPGGAYSFNYETPSSSRREEADPNLNVRGSYSFRSDDGRTRSITYKAGAKTGFVAEGDDLPVAPEAESVPLVPSGAPTVYSISGTPQEARLRSSVSPGGAYSFNYETPSSSRREEADPNLNVRGSYSFRSDDGRTRSITYKAGAKTGFVAEGDDLPVAPEARSVSSRTSGTPTVYSISGTPQEASLRSSVSPGGAYSFNYETPSSSRREEADPNLNVRGSYSFRSDDGRTRSITYKAGAKTGFVAEGDDLPVAPEAESVPLVPSGAPTVYSISGTPEEARLRSSVSPGGAYSFSYETPSSSRREEADPNLNVRGSYSFRSDDGRTRSITYKAGAKTGFVAEGDDLPVAPEAESVPLVPSGAPTVYSISGTPQEASLRSSVSPGGAYSFNYETPSSSRREEADPNLNVRGSYSFRSDDGRTRSITYKAGAKTGFVAEGDDLPVAPEAESVPLVPSGAPTVYSISGTPEEARLRSSVSPGGAYSFSYETPSSSRREEADPNLNVRGSYSFRSDDGRTRSITYKAGAKTGFVANVEETTLSLEV</sequence>
<reference evidence="4" key="1">
    <citation type="journal article" date="2021" name="Sci. Adv.">
        <title>The American lobster genome reveals insights on longevity, neural, and immune adaptations.</title>
        <authorList>
            <person name="Polinski J.M."/>
            <person name="Zimin A.V."/>
            <person name="Clark K.F."/>
            <person name="Kohn A.B."/>
            <person name="Sadowski N."/>
            <person name="Timp W."/>
            <person name="Ptitsyn A."/>
            <person name="Khanna P."/>
            <person name="Romanova D.Y."/>
            <person name="Williams P."/>
            <person name="Greenwood S.J."/>
            <person name="Moroz L.L."/>
            <person name="Walt D.R."/>
            <person name="Bodnar A.G."/>
        </authorList>
    </citation>
    <scope>NUCLEOTIDE SEQUENCE</scope>
    <source>
        <strain evidence="4">GMGI-L3</strain>
    </source>
</reference>
<dbReference type="InterPro" id="IPR000618">
    <property type="entry name" value="Insect_cuticle"/>
</dbReference>
<feature type="region of interest" description="Disordered" evidence="3">
    <location>
        <begin position="1048"/>
        <end position="1091"/>
    </location>
</feature>
<dbReference type="InterPro" id="IPR031311">
    <property type="entry name" value="CHIT_BIND_RR_consensus"/>
</dbReference>
<feature type="region of interest" description="Disordered" evidence="3">
    <location>
        <begin position="466"/>
        <end position="521"/>
    </location>
</feature>
<dbReference type="Pfam" id="PF00379">
    <property type="entry name" value="Chitin_bind_4"/>
    <property type="match status" value="13"/>
</dbReference>
<organism evidence="4 5">
    <name type="scientific">Homarus americanus</name>
    <name type="common">American lobster</name>
    <dbReference type="NCBI Taxonomy" id="6706"/>
    <lineage>
        <taxon>Eukaryota</taxon>
        <taxon>Metazoa</taxon>
        <taxon>Ecdysozoa</taxon>
        <taxon>Arthropoda</taxon>
        <taxon>Crustacea</taxon>
        <taxon>Multicrustacea</taxon>
        <taxon>Malacostraca</taxon>
        <taxon>Eumalacostraca</taxon>
        <taxon>Eucarida</taxon>
        <taxon>Decapoda</taxon>
        <taxon>Pleocyemata</taxon>
        <taxon>Astacidea</taxon>
        <taxon>Nephropoidea</taxon>
        <taxon>Nephropidae</taxon>
        <taxon>Homarus</taxon>
    </lineage>
</organism>
<gene>
    <name evidence="4" type="primary">Pcp27-L</name>
    <name evidence="4" type="ORF">Hamer_G018298</name>
</gene>
<feature type="compositionally biased region" description="Polar residues" evidence="3">
    <location>
        <begin position="1139"/>
        <end position="1149"/>
    </location>
</feature>
<feature type="compositionally biased region" description="Polar residues" evidence="3">
    <location>
        <begin position="931"/>
        <end position="959"/>
    </location>
</feature>
<feature type="region of interest" description="Disordered" evidence="3">
    <location>
        <begin position="166"/>
        <end position="235"/>
    </location>
</feature>
<evidence type="ECO:0000256" key="1">
    <source>
        <dbReference type="ARBA" id="ARBA00022460"/>
    </source>
</evidence>
<feature type="region of interest" description="Disordered" evidence="3">
    <location>
        <begin position="757"/>
        <end position="806"/>
    </location>
</feature>
<proteinExistence type="predicted"/>
<evidence type="ECO:0000313" key="4">
    <source>
        <dbReference type="EMBL" id="KAG7162772.1"/>
    </source>
</evidence>
<dbReference type="PROSITE" id="PS51155">
    <property type="entry name" value="CHIT_BIND_RR_2"/>
    <property type="match status" value="13"/>
</dbReference>
<feature type="region of interest" description="Disordered" evidence="3">
    <location>
        <begin position="662"/>
        <end position="706"/>
    </location>
</feature>
<feature type="region of interest" description="Disordered" evidence="3">
    <location>
        <begin position="927"/>
        <end position="996"/>
    </location>
</feature>
<dbReference type="EMBL" id="JAHLQT010027102">
    <property type="protein sequence ID" value="KAG7162772.1"/>
    <property type="molecule type" value="Genomic_DNA"/>
</dbReference>
<feature type="non-terminal residue" evidence="4">
    <location>
        <position position="1"/>
    </location>
</feature>
<feature type="region of interest" description="Disordered" evidence="3">
    <location>
        <begin position="1238"/>
        <end position="1281"/>
    </location>
</feature>
<accession>A0A8J5MTD4</accession>
<dbReference type="GO" id="GO:0008010">
    <property type="term" value="F:structural constituent of chitin-based larval cuticle"/>
    <property type="evidence" value="ECO:0007669"/>
    <property type="project" value="TreeGrafter"/>
</dbReference>
<feature type="region of interest" description="Disordered" evidence="3">
    <location>
        <begin position="283"/>
        <end position="325"/>
    </location>
</feature>
<evidence type="ECO:0000313" key="5">
    <source>
        <dbReference type="Proteomes" id="UP000747542"/>
    </source>
</evidence>
<dbReference type="PROSITE" id="PS00233">
    <property type="entry name" value="CHIT_BIND_RR_1"/>
    <property type="match status" value="13"/>
</dbReference>
<feature type="non-terminal residue" evidence="4">
    <location>
        <position position="1309"/>
    </location>
</feature>
<evidence type="ECO:0000256" key="3">
    <source>
        <dbReference type="SAM" id="MobiDB-lite"/>
    </source>
</evidence>
<dbReference type="InterPro" id="IPR050468">
    <property type="entry name" value="Cuticle_Struct_Prot"/>
</dbReference>
<protein>
    <submittedName>
        <fullName evidence="4">Pupal cuticle protein 27-like</fullName>
    </submittedName>
</protein>
<feature type="region of interest" description="Disordered" evidence="3">
    <location>
        <begin position="567"/>
        <end position="616"/>
    </location>
</feature>
<dbReference type="PANTHER" id="PTHR10380">
    <property type="entry name" value="CUTICLE PROTEIN"/>
    <property type="match status" value="1"/>
</dbReference>
<evidence type="ECO:0000256" key="2">
    <source>
        <dbReference type="PROSITE-ProRule" id="PRU00497"/>
    </source>
</evidence>